<organism evidence="2 3">
    <name type="scientific">Alkalibacterium pelagium</name>
    <dbReference type="NCBI Taxonomy" id="426702"/>
    <lineage>
        <taxon>Bacteria</taxon>
        <taxon>Bacillati</taxon>
        <taxon>Bacillota</taxon>
        <taxon>Bacilli</taxon>
        <taxon>Lactobacillales</taxon>
        <taxon>Carnobacteriaceae</taxon>
        <taxon>Alkalibacterium</taxon>
    </lineage>
</organism>
<dbReference type="GO" id="GO:0051213">
    <property type="term" value="F:dioxygenase activity"/>
    <property type="evidence" value="ECO:0007669"/>
    <property type="project" value="UniProtKB-KW"/>
</dbReference>
<feature type="domain" description="VOC" evidence="1">
    <location>
        <begin position="3"/>
        <end position="128"/>
    </location>
</feature>
<evidence type="ECO:0000313" key="3">
    <source>
        <dbReference type="Proteomes" id="UP000199081"/>
    </source>
</evidence>
<sequence length="137" mass="15908">MTTLGFTYIYTDNIKEMKKFYTSLLGLDLIWDETDSIAFKIGSHQFSIIYHESFEIPSAHFAMQPGWEGGTYPRTSWSLDYDSTNFIKVIRQLSANGVRSYYAAPQWNGYWSYPVLDPMNNTIEVTCTDADYIEQHK</sequence>
<keyword evidence="2" id="KW-0560">Oxidoreductase</keyword>
<name>A0A1H7FAH3_9LACT</name>
<dbReference type="Proteomes" id="UP000199081">
    <property type="component" value="Unassembled WGS sequence"/>
</dbReference>
<evidence type="ECO:0000313" key="2">
    <source>
        <dbReference type="EMBL" id="SEK23163.1"/>
    </source>
</evidence>
<dbReference type="InterPro" id="IPR004360">
    <property type="entry name" value="Glyas_Fos-R_dOase_dom"/>
</dbReference>
<evidence type="ECO:0000259" key="1">
    <source>
        <dbReference type="PROSITE" id="PS51819"/>
    </source>
</evidence>
<protein>
    <submittedName>
        <fullName evidence="2">Catechol 2,3-dioxygenase</fullName>
    </submittedName>
</protein>
<dbReference type="EMBL" id="FNZU01000001">
    <property type="protein sequence ID" value="SEK23163.1"/>
    <property type="molecule type" value="Genomic_DNA"/>
</dbReference>
<dbReference type="STRING" id="426702.SAMN04488099_101253"/>
<dbReference type="InterPro" id="IPR029068">
    <property type="entry name" value="Glyas_Bleomycin-R_OHBP_Dase"/>
</dbReference>
<gene>
    <name evidence="2" type="ORF">SAMN04488099_101253</name>
</gene>
<dbReference type="AlphaFoldDB" id="A0A1H7FAH3"/>
<dbReference type="PROSITE" id="PS51819">
    <property type="entry name" value="VOC"/>
    <property type="match status" value="1"/>
</dbReference>
<dbReference type="Gene3D" id="3.10.180.10">
    <property type="entry name" value="2,3-Dihydroxybiphenyl 1,2-Dioxygenase, domain 1"/>
    <property type="match status" value="1"/>
</dbReference>
<reference evidence="3" key="1">
    <citation type="submission" date="2016-10" db="EMBL/GenBank/DDBJ databases">
        <authorList>
            <person name="Varghese N."/>
            <person name="Submissions S."/>
        </authorList>
    </citation>
    <scope>NUCLEOTIDE SEQUENCE [LARGE SCALE GENOMIC DNA]</scope>
    <source>
        <strain evidence="3">DSM 19183</strain>
    </source>
</reference>
<dbReference type="SUPFAM" id="SSF54593">
    <property type="entry name" value="Glyoxalase/Bleomycin resistance protein/Dihydroxybiphenyl dioxygenase"/>
    <property type="match status" value="1"/>
</dbReference>
<dbReference type="Pfam" id="PF00903">
    <property type="entry name" value="Glyoxalase"/>
    <property type="match status" value="1"/>
</dbReference>
<dbReference type="OrthoDB" id="8018325at2"/>
<keyword evidence="3" id="KW-1185">Reference proteome</keyword>
<proteinExistence type="predicted"/>
<dbReference type="RefSeq" id="WP_091478449.1">
    <property type="nucleotide sequence ID" value="NZ_BJYC01000001.1"/>
</dbReference>
<keyword evidence="2" id="KW-0223">Dioxygenase</keyword>
<dbReference type="InterPro" id="IPR037523">
    <property type="entry name" value="VOC_core"/>
</dbReference>
<accession>A0A1H7FAH3</accession>